<reference evidence="1" key="1">
    <citation type="submission" date="2022-08" db="EMBL/GenBank/DDBJ databases">
        <title>Draft genome sequence of Lysinibacillus sp. strain KH24.</title>
        <authorList>
            <person name="Kanbe H."/>
            <person name="Itoh H."/>
        </authorList>
    </citation>
    <scope>NUCLEOTIDE SEQUENCE</scope>
    <source>
        <strain evidence="1">KH24</strain>
    </source>
</reference>
<comment type="caution">
    <text evidence="1">The sequence shown here is derived from an EMBL/GenBank/DDBJ whole genome shotgun (WGS) entry which is preliminary data.</text>
</comment>
<dbReference type="EMBL" id="BRZA01000001">
    <property type="protein sequence ID" value="GLC87139.1"/>
    <property type="molecule type" value="Genomic_DNA"/>
</dbReference>
<keyword evidence="2" id="KW-1185">Reference proteome</keyword>
<gene>
    <name evidence="1" type="ORF">LYSBPC_02660</name>
</gene>
<evidence type="ECO:0000313" key="1">
    <source>
        <dbReference type="EMBL" id="GLC87139.1"/>
    </source>
</evidence>
<name>A0ABQ5NGG9_9BACI</name>
<organism evidence="1 2">
    <name type="scientific">Lysinibacillus piscis</name>
    <dbReference type="NCBI Taxonomy" id="2518931"/>
    <lineage>
        <taxon>Bacteria</taxon>
        <taxon>Bacillati</taxon>
        <taxon>Bacillota</taxon>
        <taxon>Bacilli</taxon>
        <taxon>Bacillales</taxon>
        <taxon>Bacillaceae</taxon>
        <taxon>Lysinibacillus</taxon>
    </lineage>
</organism>
<accession>A0ABQ5NGG9</accession>
<sequence length="62" mass="7388">MKLNKTIVNQRMKPLLGHYKLYKLDRAIYHRALFQIAVNSAIEEDEILIRNCFTKVILKELE</sequence>
<protein>
    <submittedName>
        <fullName evidence="1">Uncharacterized protein</fullName>
    </submittedName>
</protein>
<dbReference type="Proteomes" id="UP001065593">
    <property type="component" value="Unassembled WGS sequence"/>
</dbReference>
<proteinExistence type="predicted"/>
<evidence type="ECO:0000313" key="2">
    <source>
        <dbReference type="Proteomes" id="UP001065593"/>
    </source>
</evidence>